<evidence type="ECO:0000256" key="9">
    <source>
        <dbReference type="SAM" id="Phobius"/>
    </source>
</evidence>
<dbReference type="GO" id="GO:0005886">
    <property type="term" value="C:plasma membrane"/>
    <property type="evidence" value="ECO:0007669"/>
    <property type="project" value="UniProtKB-SubCell"/>
</dbReference>
<dbReference type="InterPro" id="IPR000425">
    <property type="entry name" value="MIP"/>
</dbReference>
<feature type="transmembrane region" description="Helical" evidence="9">
    <location>
        <begin position="52"/>
        <end position="75"/>
    </location>
</feature>
<evidence type="ECO:0000256" key="4">
    <source>
        <dbReference type="ARBA" id="ARBA00022475"/>
    </source>
</evidence>
<keyword evidence="11" id="KW-1185">Reference proteome</keyword>
<protein>
    <recommendedName>
        <fullName evidence="12">Aquaporin</fullName>
    </recommendedName>
</protein>
<comment type="similarity">
    <text evidence="2 8">Belongs to the MIP/aquaporin (TC 1.A.8) family.</text>
</comment>
<evidence type="ECO:0000256" key="8">
    <source>
        <dbReference type="RuleBase" id="RU000477"/>
    </source>
</evidence>
<dbReference type="PROSITE" id="PS00221">
    <property type="entry name" value="MIP"/>
    <property type="match status" value="1"/>
</dbReference>
<evidence type="ECO:0000256" key="5">
    <source>
        <dbReference type="ARBA" id="ARBA00022692"/>
    </source>
</evidence>
<organism evidence="10 11">
    <name type="scientific">Mythimna separata</name>
    <name type="common">Oriental armyworm</name>
    <name type="synonym">Pseudaletia separata</name>
    <dbReference type="NCBI Taxonomy" id="271217"/>
    <lineage>
        <taxon>Eukaryota</taxon>
        <taxon>Metazoa</taxon>
        <taxon>Ecdysozoa</taxon>
        <taxon>Arthropoda</taxon>
        <taxon>Hexapoda</taxon>
        <taxon>Insecta</taxon>
        <taxon>Pterygota</taxon>
        <taxon>Neoptera</taxon>
        <taxon>Endopterygota</taxon>
        <taxon>Lepidoptera</taxon>
        <taxon>Glossata</taxon>
        <taxon>Ditrysia</taxon>
        <taxon>Noctuoidea</taxon>
        <taxon>Noctuidae</taxon>
        <taxon>Noctuinae</taxon>
        <taxon>Hadenini</taxon>
        <taxon>Mythimna</taxon>
    </lineage>
</organism>
<feature type="transmembrane region" description="Helical" evidence="9">
    <location>
        <begin position="96"/>
        <end position="117"/>
    </location>
</feature>
<dbReference type="InterPro" id="IPR022357">
    <property type="entry name" value="MIP_CS"/>
</dbReference>
<evidence type="ECO:0000313" key="10">
    <source>
        <dbReference type="EMBL" id="KAJ8720408.1"/>
    </source>
</evidence>
<dbReference type="SUPFAM" id="SSF81338">
    <property type="entry name" value="Aquaporin-like"/>
    <property type="match status" value="1"/>
</dbReference>
<feature type="transmembrane region" description="Helical" evidence="9">
    <location>
        <begin position="171"/>
        <end position="192"/>
    </location>
</feature>
<dbReference type="Proteomes" id="UP001231518">
    <property type="component" value="Chromosome 3"/>
</dbReference>
<dbReference type="PANTHER" id="PTHR19139:SF199">
    <property type="entry name" value="MIP17260P"/>
    <property type="match status" value="1"/>
</dbReference>
<keyword evidence="6 9" id="KW-1133">Transmembrane helix</keyword>
<dbReference type="PANTHER" id="PTHR19139">
    <property type="entry name" value="AQUAPORIN TRANSPORTER"/>
    <property type="match status" value="1"/>
</dbReference>
<evidence type="ECO:0000256" key="1">
    <source>
        <dbReference type="ARBA" id="ARBA00004651"/>
    </source>
</evidence>
<sequence length="245" mass="26133">MENKIEEFLGIDDLKDYRTLFKQLISEFLGTFFYLALVLSSGIGYGTSQPNVVIAMANGFLVATVIQIFGHVSGGHVNPAVTLGALVCARIKPMKAVFYVIVQVLGSILGAAVAYAVSSDAIKGNLGATVPFPYSKAVQIFVLEFLMTFLLVAVVLSVTDYARGARGLGSSSLAIGICITGCLCSSLPYTGSLNPVRTLGPAVVMNIHHMHWVYWVAPLLGGLVAGLVYRCVLGVCRKNLVLEQE</sequence>
<dbReference type="EMBL" id="JARGEI010000014">
    <property type="protein sequence ID" value="KAJ8720408.1"/>
    <property type="molecule type" value="Genomic_DNA"/>
</dbReference>
<evidence type="ECO:0000256" key="3">
    <source>
        <dbReference type="ARBA" id="ARBA00022448"/>
    </source>
</evidence>
<accession>A0AAD7YMC7</accession>
<evidence type="ECO:0000256" key="7">
    <source>
        <dbReference type="ARBA" id="ARBA00023136"/>
    </source>
</evidence>
<keyword evidence="3 8" id="KW-0813">Transport</keyword>
<comment type="subcellular location">
    <subcellularLocation>
        <location evidence="1">Cell membrane</location>
        <topology evidence="1">Multi-pass membrane protein</topology>
    </subcellularLocation>
</comment>
<dbReference type="CDD" id="cd00333">
    <property type="entry name" value="MIP"/>
    <property type="match status" value="1"/>
</dbReference>
<dbReference type="Pfam" id="PF00230">
    <property type="entry name" value="MIP"/>
    <property type="match status" value="1"/>
</dbReference>
<dbReference type="AlphaFoldDB" id="A0AAD7YMC7"/>
<dbReference type="Gene3D" id="1.20.1080.10">
    <property type="entry name" value="Glycerol uptake facilitator protein"/>
    <property type="match status" value="1"/>
</dbReference>
<dbReference type="GO" id="GO:0015250">
    <property type="term" value="F:water channel activity"/>
    <property type="evidence" value="ECO:0007669"/>
    <property type="project" value="TreeGrafter"/>
</dbReference>
<reference evidence="10" key="1">
    <citation type="submission" date="2023-03" db="EMBL/GenBank/DDBJ databases">
        <title>Chromosome-level genomes of two armyworms, Mythimna separata and Mythimna loreyi, provide insights into the biosynthesis and reception of sex pheromones.</title>
        <authorList>
            <person name="Zhao H."/>
        </authorList>
    </citation>
    <scope>NUCLEOTIDE SEQUENCE</scope>
    <source>
        <strain evidence="10">BeijingLab</strain>
        <tissue evidence="10">Pupa</tissue>
    </source>
</reference>
<gene>
    <name evidence="10" type="ORF">PYW07_012451</name>
</gene>
<dbReference type="PRINTS" id="PR00783">
    <property type="entry name" value="MINTRINSICP"/>
</dbReference>
<feature type="transmembrane region" description="Helical" evidence="9">
    <location>
        <begin position="137"/>
        <end position="159"/>
    </location>
</feature>
<evidence type="ECO:0000256" key="2">
    <source>
        <dbReference type="ARBA" id="ARBA00006175"/>
    </source>
</evidence>
<feature type="transmembrane region" description="Helical" evidence="9">
    <location>
        <begin position="212"/>
        <end position="232"/>
    </location>
</feature>
<proteinExistence type="inferred from homology"/>
<name>A0AAD7YMC7_MYTSE</name>
<evidence type="ECO:0000256" key="6">
    <source>
        <dbReference type="ARBA" id="ARBA00022989"/>
    </source>
</evidence>
<dbReference type="InterPro" id="IPR023271">
    <property type="entry name" value="Aquaporin-like"/>
</dbReference>
<evidence type="ECO:0008006" key="12">
    <source>
        <dbReference type="Google" id="ProtNLM"/>
    </source>
</evidence>
<evidence type="ECO:0000313" key="11">
    <source>
        <dbReference type="Proteomes" id="UP001231518"/>
    </source>
</evidence>
<feature type="transmembrane region" description="Helical" evidence="9">
    <location>
        <begin position="24"/>
        <end position="46"/>
    </location>
</feature>
<dbReference type="InterPro" id="IPR034294">
    <property type="entry name" value="Aquaporin_transptr"/>
</dbReference>
<keyword evidence="4" id="KW-1003">Cell membrane</keyword>
<keyword evidence="7 9" id="KW-0472">Membrane</keyword>
<keyword evidence="5 8" id="KW-0812">Transmembrane</keyword>
<comment type="caution">
    <text evidence="10">The sequence shown here is derived from an EMBL/GenBank/DDBJ whole genome shotgun (WGS) entry which is preliminary data.</text>
</comment>